<dbReference type="PANTHER" id="PTHR35841">
    <property type="entry name" value="PHOSPHONATES-BINDING PERIPLASMIC PROTEIN"/>
    <property type="match status" value="1"/>
</dbReference>
<dbReference type="Gene3D" id="3.40.190.10">
    <property type="entry name" value="Periplasmic binding protein-like II"/>
    <property type="match status" value="2"/>
</dbReference>
<reference evidence="1 2" key="1">
    <citation type="submission" date="2015-01" db="EMBL/GenBank/DDBJ databases">
        <title>Genome Sequence of Magnetospirillum magnetotacticum Strain MS-1.</title>
        <authorList>
            <person name="Marinov G.K."/>
            <person name="Smalley M.D."/>
            <person name="DeSalvo G."/>
        </authorList>
    </citation>
    <scope>NUCLEOTIDE SEQUENCE [LARGE SCALE GENOMIC DNA]</scope>
    <source>
        <strain evidence="1 2">MS-1</strain>
    </source>
</reference>
<dbReference type="EMBL" id="JXSL01000030">
    <property type="protein sequence ID" value="KIL97132.1"/>
    <property type="molecule type" value="Genomic_DNA"/>
</dbReference>
<dbReference type="OrthoDB" id="5343002at2"/>
<evidence type="ECO:0000313" key="1">
    <source>
        <dbReference type="EMBL" id="KIL97132.1"/>
    </source>
</evidence>
<dbReference type="AlphaFoldDB" id="A0A0C2U6Q7"/>
<protein>
    <submittedName>
        <fullName evidence="1">Phosphonate ABC transporter phosphate-binding periplasmic component</fullName>
    </submittedName>
</protein>
<dbReference type="PANTHER" id="PTHR35841:SF1">
    <property type="entry name" value="PHOSPHONATES-BINDING PERIPLASMIC PROTEIN"/>
    <property type="match status" value="1"/>
</dbReference>
<sequence>MDRIFARIILAMLALLGWNWRAEADEPTVYTLAVVPQFDLRRIEAVWRPILDHLQTTTGARFILVTETAIPVFEKGLNVGAYDFAYMNPYHYVVAHQRQGYQALVRDVEAKLSGIVVVRKDSALTDVRMLDGRKVAFPAPNAMGAALIPRAEFARKLGIKITELYVKSHDSAYLNVLLGQADAAGGIRATFEQQRPEIRDGLKIVYETERYTPHPLAAHPRVPADMAAKVQQSLIALGATAQGDALLAGIPIKTIGPAHNDEYDTLRNLGLEAFYVEQ</sequence>
<organism evidence="1 2">
    <name type="scientific">Paramagnetospirillum magnetotacticum MS-1</name>
    <dbReference type="NCBI Taxonomy" id="272627"/>
    <lineage>
        <taxon>Bacteria</taxon>
        <taxon>Pseudomonadati</taxon>
        <taxon>Pseudomonadota</taxon>
        <taxon>Alphaproteobacteria</taxon>
        <taxon>Rhodospirillales</taxon>
        <taxon>Magnetospirillaceae</taxon>
        <taxon>Paramagnetospirillum</taxon>
    </lineage>
</organism>
<keyword evidence="2" id="KW-1185">Reference proteome</keyword>
<proteinExistence type="predicted"/>
<accession>A0A0C2U6Q7</accession>
<dbReference type="Proteomes" id="UP000031971">
    <property type="component" value="Unassembled WGS sequence"/>
</dbReference>
<name>A0A0C2U6Q7_PARME</name>
<dbReference type="RefSeq" id="WP_041041814.1">
    <property type="nucleotide sequence ID" value="NZ_JXSL01000030.1"/>
</dbReference>
<dbReference type="Pfam" id="PF12974">
    <property type="entry name" value="Phosphonate-bd"/>
    <property type="match status" value="1"/>
</dbReference>
<dbReference type="STRING" id="272627.CCC_00193"/>
<evidence type="ECO:0000313" key="2">
    <source>
        <dbReference type="Proteomes" id="UP000031971"/>
    </source>
</evidence>
<comment type="caution">
    <text evidence="1">The sequence shown here is derived from an EMBL/GenBank/DDBJ whole genome shotgun (WGS) entry which is preliminary data.</text>
</comment>
<gene>
    <name evidence="1" type="ORF">CCC_00193</name>
</gene>
<dbReference type="SUPFAM" id="SSF53850">
    <property type="entry name" value="Periplasmic binding protein-like II"/>
    <property type="match status" value="1"/>
</dbReference>